<keyword evidence="7 10" id="KW-0274">FAD</keyword>
<evidence type="ECO:0000256" key="2">
    <source>
        <dbReference type="ARBA" id="ARBA00022603"/>
    </source>
</evidence>
<comment type="function">
    <text evidence="10">Catalyzes the last two steps in the biosynthesis of 5-methylaminomethyl-2-thiouridine (mnm(5)s(2)U) at the wobble position (U34) in tRNA. Catalyzes the FAD-dependent demodification of cmnm(5)s(2)U34 to nm(5)s(2)U34, followed by the transfer of a methyl group from S-adenosyl-L-methionine to nm(5)s(2)U34, to form mnm(5)s(2)U34.</text>
</comment>
<dbReference type="InterPro" id="IPR036188">
    <property type="entry name" value="FAD/NAD-bd_sf"/>
</dbReference>
<keyword evidence="15" id="KW-1185">Reference proteome</keyword>
<dbReference type="Gene3D" id="3.50.50.60">
    <property type="entry name" value="FAD/NAD(P)-binding domain"/>
    <property type="match status" value="1"/>
</dbReference>
<evidence type="ECO:0000256" key="1">
    <source>
        <dbReference type="ARBA" id="ARBA00022490"/>
    </source>
</evidence>
<organism evidence="14 15">
    <name type="scientific">Brevundimonas olei</name>
    <dbReference type="NCBI Taxonomy" id="657642"/>
    <lineage>
        <taxon>Bacteria</taxon>
        <taxon>Pseudomonadati</taxon>
        <taxon>Pseudomonadota</taxon>
        <taxon>Alphaproteobacteria</taxon>
        <taxon>Caulobacterales</taxon>
        <taxon>Caulobacteraceae</taxon>
        <taxon>Brevundimonas</taxon>
    </lineage>
</organism>
<comment type="similarity">
    <text evidence="10">In the N-terminal section; belongs to the methyltransferase superfamily. tRNA (mnm(5)s(2)U34)-methyltransferase family.</text>
</comment>
<dbReference type="Gene3D" id="3.30.9.10">
    <property type="entry name" value="D-Amino Acid Oxidase, subunit A, domain 2"/>
    <property type="match status" value="1"/>
</dbReference>
<evidence type="ECO:0000259" key="13">
    <source>
        <dbReference type="Pfam" id="PF05430"/>
    </source>
</evidence>
<feature type="region of interest" description="tRNA (mnm(5)s(2)U34)-methyltransferase" evidence="10">
    <location>
        <begin position="1"/>
        <end position="243"/>
    </location>
</feature>
<dbReference type="Gene3D" id="3.40.50.150">
    <property type="entry name" value="Vaccinia Virus protein VP39"/>
    <property type="match status" value="1"/>
</dbReference>
<evidence type="ECO:0000256" key="9">
    <source>
        <dbReference type="ARBA" id="ARBA00023268"/>
    </source>
</evidence>
<dbReference type="EC" id="1.5.-.-" evidence="10"/>
<evidence type="ECO:0000256" key="10">
    <source>
        <dbReference type="HAMAP-Rule" id="MF_01102"/>
    </source>
</evidence>
<evidence type="ECO:0000313" key="14">
    <source>
        <dbReference type="EMBL" id="WWT54536.1"/>
    </source>
</evidence>
<evidence type="ECO:0000259" key="12">
    <source>
        <dbReference type="Pfam" id="PF01266"/>
    </source>
</evidence>
<evidence type="ECO:0000256" key="8">
    <source>
        <dbReference type="ARBA" id="ARBA00023002"/>
    </source>
</evidence>
<evidence type="ECO:0000313" key="15">
    <source>
        <dbReference type="Proteomes" id="UP001363460"/>
    </source>
</evidence>
<proteinExistence type="inferred from homology"/>
<dbReference type="PANTHER" id="PTHR13847:SF289">
    <property type="entry name" value="GLYCINE OXIDASE"/>
    <property type="match status" value="1"/>
</dbReference>
<dbReference type="NCBIfam" id="NF033855">
    <property type="entry name" value="tRNA_MNMC2"/>
    <property type="match status" value="1"/>
</dbReference>
<dbReference type="NCBIfam" id="TIGR03197">
    <property type="entry name" value="MnmC_Cterm"/>
    <property type="match status" value="1"/>
</dbReference>
<keyword evidence="4 10" id="KW-0808">Transferase</keyword>
<evidence type="ECO:0000256" key="7">
    <source>
        <dbReference type="ARBA" id="ARBA00022827"/>
    </source>
</evidence>
<dbReference type="GO" id="GO:0004808">
    <property type="term" value="F:tRNA (5-methylaminomethyl-2-thiouridylate)(34)-methyltransferase activity"/>
    <property type="evidence" value="ECO:0007669"/>
    <property type="project" value="UniProtKB-EC"/>
</dbReference>
<dbReference type="InterPro" id="IPR047785">
    <property type="entry name" value="tRNA_MNMC2"/>
</dbReference>
<comment type="similarity">
    <text evidence="10">In the C-terminal section; belongs to the DAO family.</text>
</comment>
<name>A0ABZ2IC44_9CAUL</name>
<dbReference type="PANTHER" id="PTHR13847">
    <property type="entry name" value="SARCOSINE DEHYDROGENASE-RELATED"/>
    <property type="match status" value="1"/>
</dbReference>
<dbReference type="EMBL" id="CP146369">
    <property type="protein sequence ID" value="WWT54536.1"/>
    <property type="molecule type" value="Genomic_DNA"/>
</dbReference>
<feature type="domain" description="MnmC-like methyltransferase" evidence="13">
    <location>
        <begin position="120"/>
        <end position="242"/>
    </location>
</feature>
<dbReference type="InterPro" id="IPR017610">
    <property type="entry name" value="tRNA_S-uridine_synth_MnmC_C"/>
</dbReference>
<sequence>MTRSPDITAPPMDDDASPQLLWADDGSPRSGRFGDVYFSKDDGLAETRAVFLQGCGLPEAWAGRSAFTVAELGFGTGLNIVALLDLWRRERPEGGRLKVFSVEGFPLTREEAARALAAWPELAETAAAVLAVWPAGTPGFHRLDLPQWGATIDLAVGDARWALEQWSGPADAWFLDGFSPALNPGMWSPEILALVAARSGSGARLATFTVAGAVRRGLADHGFTVEKKPGHGRKRERLEARMAGPGSDPSPDPSPLHVAVFGAGIAGAAVTRALIAEGVRVTVIEAERAGAGASGFPASLVTPRLDAGDALIAGLHAQALERAGALYRALPDAVVAEGVLQLEQAPRDAARFDKIAAQTLWPEGVMQRLDAAACSARLGEPVTRGGLMMKTALTVRSDAILEPWLAGAERIEARAERLEAAAEGWRVRGADDAILVEADAVVVAAGWGSARLAPESPLSPVAGQADWIEGATSAPPVAWGGYAAPTGRGMLYGATHERGIDAPEASDAASARNRATLTAALPERAADVEQAPVHGRRVAVRATTPDRLPLCGAWEDGLHVLTGLGSRGFCVAPLLGEHLAALLLGRPSPLPAEAAGRLNPRRHEAQPATTARVDSQGSSPDAI</sequence>
<dbReference type="InterPro" id="IPR006076">
    <property type="entry name" value="FAD-dep_OxRdtase"/>
</dbReference>
<feature type="region of interest" description="Disordered" evidence="11">
    <location>
        <begin position="592"/>
        <end position="623"/>
    </location>
</feature>
<feature type="region of interest" description="FAD-dependent cmnm(5)s(2)U34 oxidoreductase" evidence="10">
    <location>
        <begin position="261"/>
        <end position="623"/>
    </location>
</feature>
<gene>
    <name evidence="10 14" type="primary">mnmC</name>
    <name evidence="14" type="ORF">V8J38_14990</name>
</gene>
<keyword evidence="8 10" id="KW-0560">Oxidoreductase</keyword>
<keyword evidence="6 10" id="KW-0819">tRNA processing</keyword>
<comment type="cofactor">
    <cofactor evidence="10">
        <name>FAD</name>
        <dbReference type="ChEBI" id="CHEBI:57692"/>
    </cofactor>
</comment>
<comment type="subcellular location">
    <subcellularLocation>
        <location evidence="10">Cytoplasm</location>
    </subcellularLocation>
</comment>
<protein>
    <recommendedName>
        <fullName evidence="10">tRNA 5-methylaminomethyl-2-thiouridine biosynthesis bifunctional protein MnmC</fullName>
        <shortName evidence="10">tRNA mnm(5)s(2)U biosynthesis bifunctional protein</shortName>
    </recommendedName>
    <domain>
        <recommendedName>
            <fullName evidence="10">tRNA (mnm(5)s(2)U34)-methyltransferase</fullName>
            <ecNumber evidence="10">2.1.1.61</ecNumber>
        </recommendedName>
    </domain>
    <domain>
        <recommendedName>
            <fullName evidence="10">FAD-dependent cmnm(5)s(2)U34 oxidoreductase</fullName>
            <ecNumber evidence="10">1.5.-.-</ecNumber>
        </recommendedName>
    </domain>
</protein>
<dbReference type="Proteomes" id="UP001363460">
    <property type="component" value="Chromosome"/>
</dbReference>
<dbReference type="Pfam" id="PF05430">
    <property type="entry name" value="Methyltransf_30"/>
    <property type="match status" value="1"/>
</dbReference>
<dbReference type="RefSeq" id="WP_338576807.1">
    <property type="nucleotide sequence ID" value="NZ_CP146369.1"/>
</dbReference>
<dbReference type="SUPFAM" id="SSF53335">
    <property type="entry name" value="S-adenosyl-L-methionine-dependent methyltransferases"/>
    <property type="match status" value="1"/>
</dbReference>
<evidence type="ECO:0000256" key="11">
    <source>
        <dbReference type="SAM" id="MobiDB-lite"/>
    </source>
</evidence>
<feature type="domain" description="FAD dependent oxidoreductase" evidence="12">
    <location>
        <begin position="258"/>
        <end position="582"/>
    </location>
</feature>
<accession>A0ABZ2IC44</accession>
<keyword evidence="5 10" id="KW-0949">S-adenosyl-L-methionine</keyword>
<keyword evidence="3 10" id="KW-0285">Flavoprotein</keyword>
<dbReference type="InterPro" id="IPR008471">
    <property type="entry name" value="MnmC-like_methylTransf"/>
</dbReference>
<evidence type="ECO:0000256" key="3">
    <source>
        <dbReference type="ARBA" id="ARBA00022630"/>
    </source>
</evidence>
<reference evidence="14 15" key="1">
    <citation type="submission" date="2024-02" db="EMBL/GenBank/DDBJ databases">
        <title>Distribution and functional of Brevundimonas-related endobacteria within Verticillium dahliae.</title>
        <authorList>
            <person name="Zeng H."/>
        </authorList>
    </citation>
    <scope>NUCLEOTIDE SEQUENCE [LARGE SCALE GENOMIC DNA]</scope>
    <source>
        <strain evidence="14 15">TRM 44200</strain>
    </source>
</reference>
<feature type="region of interest" description="Disordered" evidence="11">
    <location>
        <begin position="223"/>
        <end position="253"/>
    </location>
</feature>
<dbReference type="InterPro" id="IPR029063">
    <property type="entry name" value="SAM-dependent_MTases_sf"/>
</dbReference>
<dbReference type="EC" id="2.1.1.61" evidence="10"/>
<comment type="catalytic activity">
    <reaction evidence="10">
        <text>5-aminomethyl-2-thiouridine(34) in tRNA + S-adenosyl-L-methionine = 5-methylaminomethyl-2-thiouridine(34) in tRNA + S-adenosyl-L-homocysteine + H(+)</text>
        <dbReference type="Rhea" id="RHEA:19569"/>
        <dbReference type="Rhea" id="RHEA-COMP:10195"/>
        <dbReference type="Rhea" id="RHEA-COMP:10197"/>
        <dbReference type="ChEBI" id="CHEBI:15378"/>
        <dbReference type="ChEBI" id="CHEBI:57856"/>
        <dbReference type="ChEBI" id="CHEBI:59789"/>
        <dbReference type="ChEBI" id="CHEBI:74454"/>
        <dbReference type="ChEBI" id="CHEBI:74455"/>
        <dbReference type="EC" id="2.1.1.61"/>
    </reaction>
</comment>
<keyword evidence="2 10" id="KW-0489">Methyltransferase</keyword>
<dbReference type="SUPFAM" id="SSF51905">
    <property type="entry name" value="FAD/NAD(P)-binding domain"/>
    <property type="match status" value="1"/>
</dbReference>
<feature type="region of interest" description="Disordered" evidence="11">
    <location>
        <begin position="1"/>
        <end position="27"/>
    </location>
</feature>
<keyword evidence="9 10" id="KW-0511">Multifunctional enzyme</keyword>
<evidence type="ECO:0000256" key="5">
    <source>
        <dbReference type="ARBA" id="ARBA00022691"/>
    </source>
</evidence>
<dbReference type="InterPro" id="IPR023032">
    <property type="entry name" value="tRNA_MAMT_biosynth_bifunc_MnmC"/>
</dbReference>
<feature type="compositionally biased region" description="Polar residues" evidence="11">
    <location>
        <begin position="607"/>
        <end position="623"/>
    </location>
</feature>
<dbReference type="Pfam" id="PF01266">
    <property type="entry name" value="DAO"/>
    <property type="match status" value="1"/>
</dbReference>
<evidence type="ECO:0000256" key="4">
    <source>
        <dbReference type="ARBA" id="ARBA00022679"/>
    </source>
</evidence>
<dbReference type="GO" id="GO:0032259">
    <property type="term" value="P:methylation"/>
    <property type="evidence" value="ECO:0007669"/>
    <property type="project" value="UniProtKB-KW"/>
</dbReference>
<keyword evidence="1 10" id="KW-0963">Cytoplasm</keyword>
<dbReference type="HAMAP" id="MF_01102">
    <property type="entry name" value="MnmC"/>
    <property type="match status" value="1"/>
</dbReference>
<evidence type="ECO:0000256" key="6">
    <source>
        <dbReference type="ARBA" id="ARBA00022694"/>
    </source>
</evidence>